<keyword evidence="1" id="KW-0812">Transmembrane</keyword>
<keyword evidence="1" id="KW-1133">Transmembrane helix</keyword>
<dbReference type="RefSeq" id="WP_045779563.1">
    <property type="nucleotide sequence ID" value="NZ_LAJX01000130.1"/>
</dbReference>
<accession>A0A0F3IHZ9</accession>
<dbReference type="PROSITE" id="PS50222">
    <property type="entry name" value="EF_HAND_2"/>
    <property type="match status" value="1"/>
</dbReference>
<dbReference type="OrthoDB" id="9785737at2"/>
<protein>
    <recommendedName>
        <fullName evidence="2">EF-hand domain-containing protein</fullName>
    </recommendedName>
</protein>
<feature type="transmembrane region" description="Helical" evidence="1">
    <location>
        <begin position="693"/>
        <end position="711"/>
    </location>
</feature>
<feature type="domain" description="EF-hand" evidence="2">
    <location>
        <begin position="52"/>
        <end position="87"/>
    </location>
</feature>
<feature type="transmembrane region" description="Helical" evidence="1">
    <location>
        <begin position="617"/>
        <end position="636"/>
    </location>
</feature>
<reference evidence="4" key="1">
    <citation type="submission" date="2015-03" db="EMBL/GenBank/DDBJ databases">
        <title>Draft genome sequence of a novel methanotroph (Sn10-6) isolated from flooded ricefield rhizosphere in India.</title>
        <authorList>
            <person name="Pandit P.S."/>
            <person name="Pore S.D."/>
            <person name="Arora P."/>
            <person name="Kapse N.G."/>
            <person name="Dhakephalkar P.K."/>
            <person name="Rahalkar M.C."/>
        </authorList>
    </citation>
    <scope>NUCLEOTIDE SEQUENCE [LARGE SCALE GENOMIC DNA]</scope>
    <source>
        <strain evidence="4">Sn10-6</strain>
    </source>
</reference>
<comment type="caution">
    <text evidence="3">The sequence shown here is derived from an EMBL/GenBank/DDBJ whole genome shotgun (WGS) entry which is preliminary data.</text>
</comment>
<name>A0A0F3IHZ9_9GAMM</name>
<dbReference type="PATRIC" id="fig|1632867.3.peg.913"/>
<evidence type="ECO:0000256" key="1">
    <source>
        <dbReference type="SAM" id="Phobius"/>
    </source>
</evidence>
<gene>
    <name evidence="3" type="ORF">VZ94_13080</name>
</gene>
<evidence type="ECO:0000313" key="4">
    <source>
        <dbReference type="Proteomes" id="UP000033684"/>
    </source>
</evidence>
<keyword evidence="1" id="KW-0472">Membrane</keyword>
<dbReference type="AlphaFoldDB" id="A0A0F3IHZ9"/>
<dbReference type="InterPro" id="IPR002048">
    <property type="entry name" value="EF_hand_dom"/>
</dbReference>
<evidence type="ECO:0000259" key="2">
    <source>
        <dbReference type="PROSITE" id="PS50222"/>
    </source>
</evidence>
<evidence type="ECO:0000313" key="3">
    <source>
        <dbReference type="EMBL" id="KJV06168.1"/>
    </source>
</evidence>
<feature type="transmembrane region" description="Helical" evidence="1">
    <location>
        <begin position="582"/>
        <end position="610"/>
    </location>
</feature>
<dbReference type="Proteomes" id="UP000033684">
    <property type="component" value="Unassembled WGS sequence"/>
</dbReference>
<sequence>MVFSEQLKTAKHQWLFNRLGGFDQVQLHHTDDLLALPELDQKLWAVLSCPAQGLQIAQETLNYLDVDQDGRIRVPEVIAAVQWATKVLNDPNELLSGTSELYLSSIAETDAEGAKLLASAQEILKNLNKPDALFITIEDLADMAKIFANTQFNGDGVIPVKAADSDDVKQLIEEIISCCGSELDRCGEPGVTQEKIDQFFLEAQAYADWWALGEENAARIAPFNQSTETAASSYAQVKAKVDDYFTRCQLADYDNKAGEVLNPSVLTYEQLGLKNLAEQRDELMTLPLATIAANRDLPLKSGLNPAWLDAITQFQQELVLPLYGDIAFLTQAQWHEINEKFTDYLVWQQEKQGCVVEILGINRIKYVLNQGQHAVLLDLIAQDLALAPEAEAIESVKKLVFFCRDLNCLLNNFVNLNNFYAIDSHSIFQIGTLYVDGKSCHLCIRVNDIAKHSAMAALSGIYLIYCECTRPGSAEKMNIVAAVTNGDADNLMLGRNGVFYDKNGLDWDATIVKIIDNPISIKQAFWLPYKRVSRMIGEQVEKFAAAKDKEQQAKAAENVAGASIKPDATVAAPAQPFDVARFAGIFAAIGLAIGAIGTAIASLVSGFLALSWWQMPLAIIGLMLVISGPSMLLAWLKLRQRNLAPLLDASGWAVNAKALINLSFGGYLTNIAKLPSNSVRQLLDPFAEKAQPWRLYGLIVILVIALLFLLMQQGVIPNLLTHWFSIKS</sequence>
<keyword evidence="4" id="KW-1185">Reference proteome</keyword>
<proteinExistence type="predicted"/>
<organism evidence="3 4">
    <name type="scientific">Methylocucumis oryzae</name>
    <dbReference type="NCBI Taxonomy" id="1632867"/>
    <lineage>
        <taxon>Bacteria</taxon>
        <taxon>Pseudomonadati</taxon>
        <taxon>Pseudomonadota</taxon>
        <taxon>Gammaproteobacteria</taxon>
        <taxon>Methylococcales</taxon>
        <taxon>Methylococcaceae</taxon>
        <taxon>Methylocucumis</taxon>
    </lineage>
</organism>
<reference evidence="3 4" key="2">
    <citation type="journal article" date="2016" name="Microb. Ecol.">
        <title>Genome Characteristics of a Novel Type I Methanotroph (Sn10-6) Isolated from a Flooded Indian Rice Field.</title>
        <authorList>
            <person name="Rahalkar M.C."/>
            <person name="Pandit P.S."/>
            <person name="Dhakephalkar P.K."/>
            <person name="Pore S."/>
            <person name="Arora P."/>
            <person name="Kapse N."/>
        </authorList>
    </citation>
    <scope>NUCLEOTIDE SEQUENCE [LARGE SCALE GENOMIC DNA]</scope>
    <source>
        <strain evidence="3 4">Sn10-6</strain>
    </source>
</reference>
<dbReference type="GO" id="GO:0005509">
    <property type="term" value="F:calcium ion binding"/>
    <property type="evidence" value="ECO:0007669"/>
    <property type="project" value="InterPro"/>
</dbReference>
<dbReference type="EMBL" id="LAJX01000130">
    <property type="protein sequence ID" value="KJV06168.1"/>
    <property type="molecule type" value="Genomic_DNA"/>
</dbReference>